<reference evidence="5" key="1">
    <citation type="submission" date="2021-12" db="EMBL/GenBank/DDBJ databases">
        <title>Convergent genome expansion in fungi linked to evolution of root-endophyte symbiosis.</title>
        <authorList>
            <consortium name="DOE Joint Genome Institute"/>
            <person name="Ke Y.-H."/>
            <person name="Bonito G."/>
            <person name="Liao H.-L."/>
            <person name="Looney B."/>
            <person name="Rojas-Flechas A."/>
            <person name="Nash J."/>
            <person name="Hameed K."/>
            <person name="Schadt C."/>
            <person name="Martin F."/>
            <person name="Crous P.W."/>
            <person name="Miettinen O."/>
            <person name="Magnuson J.K."/>
            <person name="Labbe J."/>
            <person name="Jacobson D."/>
            <person name="Doktycz M.J."/>
            <person name="Veneault-Fourrey C."/>
            <person name="Kuo A."/>
            <person name="Mondo S."/>
            <person name="Calhoun S."/>
            <person name="Riley R."/>
            <person name="Ohm R."/>
            <person name="LaButti K."/>
            <person name="Andreopoulos B."/>
            <person name="Pangilinan J."/>
            <person name="Nolan M."/>
            <person name="Tritt A."/>
            <person name="Clum A."/>
            <person name="Lipzen A."/>
            <person name="Daum C."/>
            <person name="Barry K."/>
            <person name="Grigoriev I.V."/>
            <person name="Vilgalys R."/>
        </authorList>
    </citation>
    <scope>NUCLEOTIDE SEQUENCE</scope>
    <source>
        <strain evidence="5">PMI_201</strain>
    </source>
</reference>
<dbReference type="Pfam" id="PF00106">
    <property type="entry name" value="adh_short"/>
    <property type="match status" value="1"/>
</dbReference>
<keyword evidence="6" id="KW-1185">Reference proteome</keyword>
<proteinExistence type="inferred from homology"/>
<dbReference type="GO" id="GO:0016491">
    <property type="term" value="F:oxidoreductase activity"/>
    <property type="evidence" value="ECO:0007669"/>
    <property type="project" value="UniProtKB-KW"/>
</dbReference>
<sequence>MQFSNQIVLVTGANQGLGYSVIKVAGQRWPQNTYLLCSRNLEAGKQAIEKLQRSGVSAKIDLIQLDVTDDDQIAAAAKYVESTYGKLDVLVNNAGILRIPPTDISDLKGTRQTYNELLNIHIASVAVVTNAFIPLLYESSDPKVINVSSGLGSMQNALTQKMGRHPPYGASKIGMNGLTVHLQVAQNDRIKAEQNGDIPTSEYPRIRYYTCAPGPLKTAFNGFRGPKLPDAGAEVIIHLMGDDETKYEGGTYWEYEDGQMSQVPW</sequence>
<dbReference type="GO" id="GO:0016020">
    <property type="term" value="C:membrane"/>
    <property type="evidence" value="ECO:0007669"/>
    <property type="project" value="TreeGrafter"/>
</dbReference>
<dbReference type="Proteomes" id="UP001201262">
    <property type="component" value="Unassembled WGS sequence"/>
</dbReference>
<comment type="similarity">
    <text evidence="1 4">Belongs to the short-chain dehydrogenases/reductases (SDR) family.</text>
</comment>
<dbReference type="InterPro" id="IPR002347">
    <property type="entry name" value="SDR_fam"/>
</dbReference>
<keyword evidence="3" id="KW-0560">Oxidoreductase</keyword>
<dbReference type="RefSeq" id="XP_046068925.1">
    <property type="nucleotide sequence ID" value="XM_046212863.1"/>
</dbReference>
<dbReference type="PANTHER" id="PTHR43490">
    <property type="entry name" value="(+)-NEOMENTHOL DEHYDROGENASE"/>
    <property type="match status" value="1"/>
</dbReference>
<dbReference type="AlphaFoldDB" id="A0AAD4KI91"/>
<dbReference type="GeneID" id="70243150"/>
<dbReference type="PRINTS" id="PR00080">
    <property type="entry name" value="SDRFAMILY"/>
</dbReference>
<name>A0AAD4KI91_9EURO</name>
<comment type="caution">
    <text evidence="5">The sequence shown here is derived from an EMBL/GenBank/DDBJ whole genome shotgun (WGS) entry which is preliminary data.</text>
</comment>
<protein>
    <submittedName>
        <fullName evidence="5">Short chain dehydrogenase/reductase family protein</fullName>
    </submittedName>
</protein>
<dbReference type="PANTHER" id="PTHR43490:SF99">
    <property type="entry name" value="SHORT-CHAIN DEHYDROGENASE_REDUCTASE"/>
    <property type="match status" value="1"/>
</dbReference>
<gene>
    <name evidence="5" type="ORF">BGW36DRAFT_33283</name>
</gene>
<dbReference type="EMBL" id="JAJTJA010000010">
    <property type="protein sequence ID" value="KAH8693052.1"/>
    <property type="molecule type" value="Genomic_DNA"/>
</dbReference>
<evidence type="ECO:0000313" key="5">
    <source>
        <dbReference type="EMBL" id="KAH8693052.1"/>
    </source>
</evidence>
<dbReference type="SUPFAM" id="SSF51735">
    <property type="entry name" value="NAD(P)-binding Rossmann-fold domains"/>
    <property type="match status" value="1"/>
</dbReference>
<accession>A0AAD4KI91</accession>
<dbReference type="InterPro" id="IPR036291">
    <property type="entry name" value="NAD(P)-bd_dom_sf"/>
</dbReference>
<evidence type="ECO:0000313" key="6">
    <source>
        <dbReference type="Proteomes" id="UP001201262"/>
    </source>
</evidence>
<evidence type="ECO:0000256" key="2">
    <source>
        <dbReference type="ARBA" id="ARBA00022857"/>
    </source>
</evidence>
<keyword evidence="2" id="KW-0521">NADP</keyword>
<evidence type="ECO:0000256" key="4">
    <source>
        <dbReference type="RuleBase" id="RU000363"/>
    </source>
</evidence>
<dbReference type="PRINTS" id="PR00081">
    <property type="entry name" value="GDHRDH"/>
</dbReference>
<evidence type="ECO:0000256" key="3">
    <source>
        <dbReference type="ARBA" id="ARBA00023002"/>
    </source>
</evidence>
<evidence type="ECO:0000256" key="1">
    <source>
        <dbReference type="ARBA" id="ARBA00006484"/>
    </source>
</evidence>
<dbReference type="Gene3D" id="3.40.50.720">
    <property type="entry name" value="NAD(P)-binding Rossmann-like Domain"/>
    <property type="match status" value="1"/>
</dbReference>
<organism evidence="5 6">
    <name type="scientific">Talaromyces proteolyticus</name>
    <dbReference type="NCBI Taxonomy" id="1131652"/>
    <lineage>
        <taxon>Eukaryota</taxon>
        <taxon>Fungi</taxon>
        <taxon>Dikarya</taxon>
        <taxon>Ascomycota</taxon>
        <taxon>Pezizomycotina</taxon>
        <taxon>Eurotiomycetes</taxon>
        <taxon>Eurotiomycetidae</taxon>
        <taxon>Eurotiales</taxon>
        <taxon>Trichocomaceae</taxon>
        <taxon>Talaromyces</taxon>
        <taxon>Talaromyces sect. Bacilispori</taxon>
    </lineage>
</organism>